<dbReference type="OrthoDB" id="1673594at2"/>
<feature type="transmembrane region" description="Helical" evidence="4">
    <location>
        <begin position="187"/>
        <end position="205"/>
    </location>
</feature>
<dbReference type="PROSITE" id="PS50885">
    <property type="entry name" value="HAMP"/>
    <property type="match status" value="1"/>
</dbReference>
<keyword evidence="8" id="KW-1185">Reference proteome</keyword>
<dbReference type="GO" id="GO:0016020">
    <property type="term" value="C:membrane"/>
    <property type="evidence" value="ECO:0007669"/>
    <property type="project" value="InterPro"/>
</dbReference>
<comment type="similarity">
    <text evidence="2">Belongs to the methyl-accepting chemotaxis (MCP) protein family.</text>
</comment>
<reference evidence="8" key="1">
    <citation type="submission" date="2016-10" db="EMBL/GenBank/DDBJ databases">
        <authorList>
            <person name="Varghese N."/>
            <person name="Submissions S."/>
        </authorList>
    </citation>
    <scope>NUCLEOTIDE SEQUENCE [LARGE SCALE GENOMIC DNA]</scope>
    <source>
        <strain evidence="8">DSM 13327</strain>
    </source>
</reference>
<keyword evidence="4" id="KW-0472">Membrane</keyword>
<dbReference type="RefSeq" id="WP_090932968.1">
    <property type="nucleotide sequence ID" value="NZ_FOTS01000004.1"/>
</dbReference>
<dbReference type="AlphaFoldDB" id="A0A1I4HPB3"/>
<dbReference type="Proteomes" id="UP000199520">
    <property type="component" value="Unassembled WGS sequence"/>
</dbReference>
<dbReference type="STRING" id="1123291.SAMN04490355_1004160"/>
<keyword evidence="4" id="KW-1133">Transmembrane helix</keyword>
<dbReference type="InterPro" id="IPR003660">
    <property type="entry name" value="HAMP_dom"/>
</dbReference>
<evidence type="ECO:0000256" key="1">
    <source>
        <dbReference type="ARBA" id="ARBA00023224"/>
    </source>
</evidence>
<evidence type="ECO:0000256" key="4">
    <source>
        <dbReference type="SAM" id="Phobius"/>
    </source>
</evidence>
<dbReference type="PANTHER" id="PTHR32089">
    <property type="entry name" value="METHYL-ACCEPTING CHEMOTAXIS PROTEIN MCPB"/>
    <property type="match status" value="1"/>
</dbReference>
<evidence type="ECO:0000256" key="2">
    <source>
        <dbReference type="ARBA" id="ARBA00029447"/>
    </source>
</evidence>
<sequence>MEKKRLPIVLQLTCMFILVIFLLVSVLGFTVYKLKSSGQTTEELVKHNVTSANLVKAGHLEFTGALLDMRGFLFYPDGAVYEQGYREKIKKSSELAKEFSDTSKVADTREDGILLAKLVNDYVVLGDKVIAAKKANAPNLTQLTTQGRNLVKDIDDQFRKLDTQQQKYISERANAVLQDATATGANALIYSIVIACIVVCMAIWYSRNLARRLKNINNELAEVGNLNLTGKDVYPTRNDEIGDMGYIVIEMKKSLKGFVSQVTNSSQILSSTSIELSDSVSEQLKAVETVAESVTNIAAGSSQNADNISNISATMEEISASSEEINASTAEANNNAQNAVVEAARAMELLSQTVTQNESITASMDQITTVTTNLDQGSIKIKGIVDLINSIAAQTNLLALNAAIEAARAGEAGRGFAVVAEEVRKLAEQSAGATDEIAKIIDNMGNDIIFAVSTVKKANQEVDKGKSSAIATQKGFDVIIEKMDMVKNEIEHVAASMHETSLGIQTVVASVENITTVAHATSASSEVVAASAEEQTAGMHEIDTNAAKLAQLATEMMEIVKKFKV</sequence>
<evidence type="ECO:0000259" key="6">
    <source>
        <dbReference type="PROSITE" id="PS50885"/>
    </source>
</evidence>
<feature type="transmembrane region" description="Helical" evidence="4">
    <location>
        <begin position="12"/>
        <end position="32"/>
    </location>
</feature>
<evidence type="ECO:0000313" key="8">
    <source>
        <dbReference type="Proteomes" id="UP000199520"/>
    </source>
</evidence>
<feature type="domain" description="Methyl-accepting transducer" evidence="5">
    <location>
        <begin position="279"/>
        <end position="515"/>
    </location>
</feature>
<protein>
    <submittedName>
        <fullName evidence="7">Methyl-accepting chemotaxis protein</fullName>
    </submittedName>
</protein>
<evidence type="ECO:0000259" key="5">
    <source>
        <dbReference type="PROSITE" id="PS50111"/>
    </source>
</evidence>
<dbReference type="Gene3D" id="1.10.287.950">
    <property type="entry name" value="Methyl-accepting chemotaxis protein"/>
    <property type="match status" value="1"/>
</dbReference>
<dbReference type="EMBL" id="FOTS01000004">
    <property type="protein sequence ID" value="SFL44069.1"/>
    <property type="molecule type" value="Genomic_DNA"/>
</dbReference>
<keyword evidence="4" id="KW-0812">Transmembrane</keyword>
<feature type="domain" description="HAMP" evidence="6">
    <location>
        <begin position="207"/>
        <end position="260"/>
    </location>
</feature>
<dbReference type="InterPro" id="IPR004089">
    <property type="entry name" value="MCPsignal_dom"/>
</dbReference>
<evidence type="ECO:0000256" key="3">
    <source>
        <dbReference type="PROSITE-ProRule" id="PRU00284"/>
    </source>
</evidence>
<evidence type="ECO:0000313" key="7">
    <source>
        <dbReference type="EMBL" id="SFL44069.1"/>
    </source>
</evidence>
<organism evidence="7 8">
    <name type="scientific">Pelosinus propionicus DSM 13327</name>
    <dbReference type="NCBI Taxonomy" id="1123291"/>
    <lineage>
        <taxon>Bacteria</taxon>
        <taxon>Bacillati</taxon>
        <taxon>Bacillota</taxon>
        <taxon>Negativicutes</taxon>
        <taxon>Selenomonadales</taxon>
        <taxon>Sporomusaceae</taxon>
        <taxon>Pelosinus</taxon>
    </lineage>
</organism>
<proteinExistence type="inferred from homology"/>
<name>A0A1I4HPB3_9FIRM</name>
<dbReference type="Pfam" id="PF00015">
    <property type="entry name" value="MCPsignal"/>
    <property type="match status" value="1"/>
</dbReference>
<dbReference type="PANTHER" id="PTHR32089:SF112">
    <property type="entry name" value="LYSOZYME-LIKE PROTEIN-RELATED"/>
    <property type="match status" value="1"/>
</dbReference>
<dbReference type="SMART" id="SM00283">
    <property type="entry name" value="MA"/>
    <property type="match status" value="1"/>
</dbReference>
<dbReference type="GO" id="GO:0007165">
    <property type="term" value="P:signal transduction"/>
    <property type="evidence" value="ECO:0007669"/>
    <property type="project" value="UniProtKB-KW"/>
</dbReference>
<keyword evidence="1 3" id="KW-0807">Transducer</keyword>
<accession>A0A1I4HPB3</accession>
<gene>
    <name evidence="7" type="ORF">SAMN04490355_1004160</name>
</gene>
<dbReference type="PROSITE" id="PS50111">
    <property type="entry name" value="CHEMOTAXIS_TRANSDUC_2"/>
    <property type="match status" value="1"/>
</dbReference>
<dbReference type="SUPFAM" id="SSF58104">
    <property type="entry name" value="Methyl-accepting chemotaxis protein (MCP) signaling domain"/>
    <property type="match status" value="1"/>
</dbReference>